<dbReference type="SUPFAM" id="SSF50729">
    <property type="entry name" value="PH domain-like"/>
    <property type="match status" value="1"/>
</dbReference>
<name>A0A8J4PXG0_9MYCE</name>
<dbReference type="InterPro" id="IPR045255">
    <property type="entry name" value="RanBP1-like"/>
</dbReference>
<dbReference type="Gene3D" id="2.30.29.30">
    <property type="entry name" value="Pleckstrin-homology domain (PH domain)/Phosphotyrosine-binding domain (PTB)"/>
    <property type="match status" value="1"/>
</dbReference>
<proteinExistence type="predicted"/>
<evidence type="ECO:0000259" key="2">
    <source>
        <dbReference type="PROSITE" id="PS50196"/>
    </source>
</evidence>
<dbReference type="OrthoDB" id="2357150at2759"/>
<dbReference type="GO" id="GO:0005643">
    <property type="term" value="C:nuclear pore"/>
    <property type="evidence" value="ECO:0007669"/>
    <property type="project" value="TreeGrafter"/>
</dbReference>
<dbReference type="GO" id="GO:0006913">
    <property type="term" value="P:nucleocytoplasmic transport"/>
    <property type="evidence" value="ECO:0007669"/>
    <property type="project" value="InterPro"/>
</dbReference>
<accession>A0A8J4PXG0</accession>
<dbReference type="InterPro" id="IPR000156">
    <property type="entry name" value="Ran_bind_dom"/>
</dbReference>
<evidence type="ECO:0000313" key="3">
    <source>
        <dbReference type="EMBL" id="KAF2075080.1"/>
    </source>
</evidence>
<comment type="caution">
    <text evidence="3">The sequence shown here is derived from an EMBL/GenBank/DDBJ whole genome shotgun (WGS) entry which is preliminary data.</text>
</comment>
<evidence type="ECO:0000256" key="1">
    <source>
        <dbReference type="SAM" id="MobiDB-lite"/>
    </source>
</evidence>
<dbReference type="Proteomes" id="UP000695562">
    <property type="component" value="Unassembled WGS sequence"/>
</dbReference>
<dbReference type="CDD" id="cd13179">
    <property type="entry name" value="RanBD_RanBP1"/>
    <property type="match status" value="1"/>
</dbReference>
<dbReference type="GO" id="GO:0005737">
    <property type="term" value="C:cytoplasm"/>
    <property type="evidence" value="ECO:0007669"/>
    <property type="project" value="TreeGrafter"/>
</dbReference>
<dbReference type="PANTHER" id="PTHR23138">
    <property type="entry name" value="RAN BINDING PROTEIN"/>
    <property type="match status" value="1"/>
</dbReference>
<dbReference type="EMBL" id="AJWJ01000115">
    <property type="protein sequence ID" value="KAF2075080.1"/>
    <property type="molecule type" value="Genomic_DNA"/>
</dbReference>
<feature type="region of interest" description="Disordered" evidence="1">
    <location>
        <begin position="1"/>
        <end position="57"/>
    </location>
</feature>
<keyword evidence="4" id="KW-1185">Reference proteome</keyword>
<dbReference type="PANTHER" id="PTHR23138:SF87">
    <property type="entry name" value="E3 SUMO-PROTEIN LIGASE RANBP2"/>
    <property type="match status" value="1"/>
</dbReference>
<sequence length="195" mass="22636">MSDTKEETTTTTTPVEEKKEETTTTTAAPAVVEEEKKEEKSADNLSEDASREFAPTLDLKEEVKTKTNEEDEEVLFVKRAKLYRFVKEPQDQWNERGTGEVKFLKHKTTNKIRIVMRREKIFKVCLNHMVSPALTLKPMTGSDKSWLWNAVDFAEEEAGKFEILCIRFGTPEIANEFKEKFEEYQKENEKLSSEN</sequence>
<organism evidence="3 4">
    <name type="scientific">Polysphondylium violaceum</name>
    <dbReference type="NCBI Taxonomy" id="133409"/>
    <lineage>
        <taxon>Eukaryota</taxon>
        <taxon>Amoebozoa</taxon>
        <taxon>Evosea</taxon>
        <taxon>Eumycetozoa</taxon>
        <taxon>Dictyostelia</taxon>
        <taxon>Dictyosteliales</taxon>
        <taxon>Dictyosteliaceae</taxon>
        <taxon>Polysphondylium</taxon>
    </lineage>
</organism>
<dbReference type="PROSITE" id="PS50196">
    <property type="entry name" value="RANBD1"/>
    <property type="match status" value="1"/>
</dbReference>
<dbReference type="GO" id="GO:0005096">
    <property type="term" value="F:GTPase activator activity"/>
    <property type="evidence" value="ECO:0007669"/>
    <property type="project" value="TreeGrafter"/>
</dbReference>
<dbReference type="AlphaFoldDB" id="A0A8J4PXG0"/>
<dbReference type="Pfam" id="PF00638">
    <property type="entry name" value="Ran_BP1"/>
    <property type="match status" value="1"/>
</dbReference>
<feature type="domain" description="RanBD1" evidence="2">
    <location>
        <begin position="52"/>
        <end position="190"/>
    </location>
</feature>
<reference evidence="3" key="1">
    <citation type="submission" date="2020-01" db="EMBL/GenBank/DDBJ databases">
        <title>Development of genomics and gene disruption for Polysphondylium violaceum indicates a role for the polyketide synthase stlB in stalk morphogenesis.</title>
        <authorList>
            <person name="Narita B."/>
            <person name="Kawabe Y."/>
            <person name="Kin K."/>
            <person name="Saito T."/>
            <person name="Gibbs R."/>
            <person name="Kuspa A."/>
            <person name="Muzny D."/>
            <person name="Queller D."/>
            <person name="Richards S."/>
            <person name="Strassman J."/>
            <person name="Sucgang R."/>
            <person name="Worley K."/>
            <person name="Schaap P."/>
        </authorList>
    </citation>
    <scope>NUCLEOTIDE SEQUENCE</scope>
    <source>
        <strain evidence="3">QSvi11</strain>
    </source>
</reference>
<evidence type="ECO:0000313" key="4">
    <source>
        <dbReference type="Proteomes" id="UP000695562"/>
    </source>
</evidence>
<gene>
    <name evidence="3" type="ORF">CYY_003600</name>
</gene>
<protein>
    <recommendedName>
        <fullName evidence="2">RanBD1 domain-containing protein</fullName>
    </recommendedName>
</protein>
<dbReference type="SMART" id="SM00160">
    <property type="entry name" value="RanBD"/>
    <property type="match status" value="1"/>
</dbReference>
<feature type="compositionally biased region" description="Basic and acidic residues" evidence="1">
    <location>
        <begin position="33"/>
        <end position="42"/>
    </location>
</feature>
<dbReference type="FunFam" id="2.30.29.30:FF:000018">
    <property type="entry name" value="E3 SUMO-protein ligase RanBP2"/>
    <property type="match status" value="1"/>
</dbReference>
<dbReference type="InterPro" id="IPR045256">
    <property type="entry name" value="RanBP1_RanBD"/>
</dbReference>
<dbReference type="InterPro" id="IPR011993">
    <property type="entry name" value="PH-like_dom_sf"/>
</dbReference>